<dbReference type="RefSeq" id="WP_236458457.1">
    <property type="nucleotide sequence ID" value="NZ_CBCSGE010000023.1"/>
</dbReference>
<sequence>MKYETIIIDRRELETLKQLFSNSHNKYDKTYRLSFEKLVNELKDAKIMDNTELPEDIIRFNSIVTIKTAFNEQRTYQIVTPEKSDLANNKISVLAPMGLALFGYAQNDTIDWQFPTGINTIEIIKVKNSKTL</sequence>
<evidence type="ECO:0000313" key="3">
    <source>
        <dbReference type="Proteomes" id="UP001589607"/>
    </source>
</evidence>
<proteinExistence type="predicted"/>
<name>A0ABV5GN93_9FLAO</name>
<dbReference type="Gene3D" id="3.10.50.30">
    <property type="entry name" value="Transcription elongation factor, GreA/GreB, C-terminal domain"/>
    <property type="match status" value="1"/>
</dbReference>
<dbReference type="Proteomes" id="UP001589607">
    <property type="component" value="Unassembled WGS sequence"/>
</dbReference>
<gene>
    <name evidence="2" type="ORF">ACFFVF_10005</name>
</gene>
<protein>
    <submittedName>
        <fullName evidence="2">GreA/GreB family elongation factor</fullName>
    </submittedName>
</protein>
<dbReference type="PANTHER" id="PTHR30437">
    <property type="entry name" value="TRANSCRIPTION ELONGATION FACTOR GREA"/>
    <property type="match status" value="1"/>
</dbReference>
<dbReference type="InterPro" id="IPR023459">
    <property type="entry name" value="Tscrpt_elong_fac_GreA/B_fam"/>
</dbReference>
<dbReference type="GO" id="GO:0003746">
    <property type="term" value="F:translation elongation factor activity"/>
    <property type="evidence" value="ECO:0007669"/>
    <property type="project" value="UniProtKB-KW"/>
</dbReference>
<dbReference type="SUPFAM" id="SSF54534">
    <property type="entry name" value="FKBP-like"/>
    <property type="match status" value="1"/>
</dbReference>
<keyword evidence="2" id="KW-0251">Elongation factor</keyword>
<dbReference type="PANTHER" id="PTHR30437:SF5">
    <property type="entry name" value="REGULATOR OF NUCLEOSIDE DIPHOSPHATE KINASE"/>
    <property type="match status" value="1"/>
</dbReference>
<evidence type="ECO:0000313" key="2">
    <source>
        <dbReference type="EMBL" id="MFB9096849.1"/>
    </source>
</evidence>
<organism evidence="2 3">
    <name type="scientific">Flavobacterium jumunjinense</name>
    <dbReference type="NCBI Taxonomy" id="998845"/>
    <lineage>
        <taxon>Bacteria</taxon>
        <taxon>Pseudomonadati</taxon>
        <taxon>Bacteroidota</taxon>
        <taxon>Flavobacteriia</taxon>
        <taxon>Flavobacteriales</taxon>
        <taxon>Flavobacteriaceae</taxon>
        <taxon>Flavobacterium</taxon>
    </lineage>
</organism>
<comment type="caution">
    <text evidence="2">The sequence shown here is derived from an EMBL/GenBank/DDBJ whole genome shotgun (WGS) entry which is preliminary data.</text>
</comment>
<dbReference type="InterPro" id="IPR036953">
    <property type="entry name" value="GreA/GreB_C_sf"/>
</dbReference>
<keyword evidence="3" id="KW-1185">Reference proteome</keyword>
<accession>A0ABV5GN93</accession>
<dbReference type="Pfam" id="PF01272">
    <property type="entry name" value="GreA_GreB"/>
    <property type="match status" value="1"/>
</dbReference>
<keyword evidence="2" id="KW-0648">Protein biosynthesis</keyword>
<reference evidence="2 3" key="1">
    <citation type="submission" date="2024-09" db="EMBL/GenBank/DDBJ databases">
        <authorList>
            <person name="Sun Q."/>
            <person name="Mori K."/>
        </authorList>
    </citation>
    <scope>NUCLEOTIDE SEQUENCE [LARGE SCALE GENOMIC DNA]</scope>
    <source>
        <strain evidence="2 3">CECT 7955</strain>
    </source>
</reference>
<feature type="domain" description="Transcription elongation factor GreA/GreB C-terminal" evidence="1">
    <location>
        <begin position="54"/>
        <end position="127"/>
    </location>
</feature>
<evidence type="ECO:0000259" key="1">
    <source>
        <dbReference type="Pfam" id="PF01272"/>
    </source>
</evidence>
<dbReference type="InterPro" id="IPR001437">
    <property type="entry name" value="Tscrpt_elong_fac_GreA/B_C"/>
</dbReference>
<dbReference type="EMBL" id="JBHMEY010000022">
    <property type="protein sequence ID" value="MFB9096849.1"/>
    <property type="molecule type" value="Genomic_DNA"/>
</dbReference>